<evidence type="ECO:0000313" key="2">
    <source>
        <dbReference type="EMBL" id="MFD2908146.1"/>
    </source>
</evidence>
<organism evidence="2 3">
    <name type="scientific">Flavobacterium ardleyense</name>
    <dbReference type="NCBI Taxonomy" id="2038737"/>
    <lineage>
        <taxon>Bacteria</taxon>
        <taxon>Pseudomonadati</taxon>
        <taxon>Bacteroidota</taxon>
        <taxon>Flavobacteriia</taxon>
        <taxon>Flavobacteriales</taxon>
        <taxon>Flavobacteriaceae</taxon>
        <taxon>Flavobacterium</taxon>
    </lineage>
</organism>
<feature type="transmembrane region" description="Helical" evidence="1">
    <location>
        <begin position="30"/>
        <end position="51"/>
    </location>
</feature>
<sequence length="55" mass="6129">MNSLKKIGVTVMVIGAALALYNMYHNVSVFTNYAFYIVIIGMILTIIPTFMNKGK</sequence>
<proteinExistence type="predicted"/>
<feature type="transmembrane region" description="Helical" evidence="1">
    <location>
        <begin position="7"/>
        <end position="24"/>
    </location>
</feature>
<dbReference type="EMBL" id="JBHUOL010000010">
    <property type="protein sequence ID" value="MFD2908146.1"/>
    <property type="molecule type" value="Genomic_DNA"/>
</dbReference>
<reference evidence="3" key="1">
    <citation type="journal article" date="2019" name="Int. J. Syst. Evol. Microbiol.">
        <title>The Global Catalogue of Microorganisms (GCM) 10K type strain sequencing project: providing services to taxonomists for standard genome sequencing and annotation.</title>
        <authorList>
            <consortium name="The Broad Institute Genomics Platform"/>
            <consortium name="The Broad Institute Genome Sequencing Center for Infectious Disease"/>
            <person name="Wu L."/>
            <person name="Ma J."/>
        </authorList>
    </citation>
    <scope>NUCLEOTIDE SEQUENCE [LARGE SCALE GENOMIC DNA]</scope>
    <source>
        <strain evidence="3">KCTC 52644</strain>
    </source>
</reference>
<keyword evidence="1" id="KW-0472">Membrane</keyword>
<keyword evidence="3" id="KW-1185">Reference proteome</keyword>
<keyword evidence="1" id="KW-1133">Transmembrane helix</keyword>
<dbReference type="Proteomes" id="UP001597549">
    <property type="component" value="Unassembled WGS sequence"/>
</dbReference>
<accession>A0ABW5Z788</accession>
<dbReference type="RefSeq" id="WP_379805348.1">
    <property type="nucleotide sequence ID" value="NZ_JBHUOL010000010.1"/>
</dbReference>
<keyword evidence="1" id="KW-0812">Transmembrane</keyword>
<gene>
    <name evidence="2" type="ORF">ACFSX9_05295</name>
</gene>
<evidence type="ECO:0000313" key="3">
    <source>
        <dbReference type="Proteomes" id="UP001597549"/>
    </source>
</evidence>
<protein>
    <submittedName>
        <fullName evidence="2">Uncharacterized protein</fullName>
    </submittedName>
</protein>
<evidence type="ECO:0000256" key="1">
    <source>
        <dbReference type="SAM" id="Phobius"/>
    </source>
</evidence>
<name>A0ABW5Z788_9FLAO</name>
<comment type="caution">
    <text evidence="2">The sequence shown here is derived from an EMBL/GenBank/DDBJ whole genome shotgun (WGS) entry which is preliminary data.</text>
</comment>